<evidence type="ECO:0000313" key="1">
    <source>
        <dbReference type="EMBL" id="KAL3279754.1"/>
    </source>
</evidence>
<accession>A0ABD2NMK0</accession>
<dbReference type="Proteomes" id="UP001516400">
    <property type="component" value="Unassembled WGS sequence"/>
</dbReference>
<reference evidence="1 2" key="1">
    <citation type="journal article" date="2021" name="BMC Biol.">
        <title>Horizontally acquired antibacterial genes associated with adaptive radiation of ladybird beetles.</title>
        <authorList>
            <person name="Li H.S."/>
            <person name="Tang X.F."/>
            <person name="Huang Y.H."/>
            <person name="Xu Z.Y."/>
            <person name="Chen M.L."/>
            <person name="Du X.Y."/>
            <person name="Qiu B.Y."/>
            <person name="Chen P.T."/>
            <person name="Zhang W."/>
            <person name="Slipinski A."/>
            <person name="Escalona H.E."/>
            <person name="Waterhouse R.M."/>
            <person name="Zwick A."/>
            <person name="Pang H."/>
        </authorList>
    </citation>
    <scope>NUCLEOTIDE SEQUENCE [LARGE SCALE GENOMIC DNA]</scope>
    <source>
        <strain evidence="1">SYSU2018</strain>
    </source>
</reference>
<dbReference type="EMBL" id="JABFTP020000124">
    <property type="protein sequence ID" value="KAL3279754.1"/>
    <property type="molecule type" value="Genomic_DNA"/>
</dbReference>
<proteinExistence type="predicted"/>
<keyword evidence="2" id="KW-1185">Reference proteome</keyword>
<organism evidence="1 2">
    <name type="scientific">Cryptolaemus montrouzieri</name>
    <dbReference type="NCBI Taxonomy" id="559131"/>
    <lineage>
        <taxon>Eukaryota</taxon>
        <taxon>Metazoa</taxon>
        <taxon>Ecdysozoa</taxon>
        <taxon>Arthropoda</taxon>
        <taxon>Hexapoda</taxon>
        <taxon>Insecta</taxon>
        <taxon>Pterygota</taxon>
        <taxon>Neoptera</taxon>
        <taxon>Endopterygota</taxon>
        <taxon>Coleoptera</taxon>
        <taxon>Polyphaga</taxon>
        <taxon>Cucujiformia</taxon>
        <taxon>Coccinelloidea</taxon>
        <taxon>Coccinellidae</taxon>
        <taxon>Scymninae</taxon>
        <taxon>Scymnini</taxon>
        <taxon>Cryptolaemus</taxon>
    </lineage>
</organism>
<name>A0ABD2NMK0_9CUCU</name>
<sequence length="137" mass="15927">MTVCSDDKNNFDIGSGQTIKHSDSFKYLGVTLAANGKSSNDVSNKIAQEKRLIRQLNSMLWNKKLTKRTKHLISDTIFETITTYGTETWELTQREKEEDFWRRSSGVSRLEHVRNGKDFRDNECRRKYLGNCEEQTA</sequence>
<protein>
    <submittedName>
        <fullName evidence="1">Uncharacterized protein</fullName>
    </submittedName>
</protein>
<evidence type="ECO:0000313" key="2">
    <source>
        <dbReference type="Proteomes" id="UP001516400"/>
    </source>
</evidence>
<gene>
    <name evidence="1" type="ORF">HHI36_017262</name>
</gene>
<dbReference type="AlphaFoldDB" id="A0ABD2NMK0"/>
<comment type="caution">
    <text evidence="1">The sequence shown here is derived from an EMBL/GenBank/DDBJ whole genome shotgun (WGS) entry which is preliminary data.</text>
</comment>